<proteinExistence type="predicted"/>
<keyword evidence="3" id="KW-1185">Reference proteome</keyword>
<evidence type="ECO:0000313" key="3">
    <source>
        <dbReference type="Proteomes" id="UP000250140"/>
    </source>
</evidence>
<feature type="region of interest" description="Disordered" evidence="1">
    <location>
        <begin position="66"/>
        <end position="115"/>
    </location>
</feature>
<feature type="compositionally biased region" description="Polar residues" evidence="1">
    <location>
        <begin position="85"/>
        <end position="115"/>
    </location>
</feature>
<gene>
    <name evidence="2" type="ORF">AOQ84DRAFT_351559</name>
</gene>
<feature type="region of interest" description="Disordered" evidence="1">
    <location>
        <begin position="151"/>
        <end position="254"/>
    </location>
</feature>
<feature type="compositionally biased region" description="Low complexity" evidence="1">
    <location>
        <begin position="201"/>
        <end position="214"/>
    </location>
</feature>
<dbReference type="Proteomes" id="UP000250140">
    <property type="component" value="Unassembled WGS sequence"/>
</dbReference>
<reference evidence="2 3" key="1">
    <citation type="journal article" date="2016" name="Nat. Commun.">
        <title>Ectomycorrhizal ecology is imprinted in the genome of the dominant symbiotic fungus Cenococcum geophilum.</title>
        <authorList>
            <consortium name="DOE Joint Genome Institute"/>
            <person name="Peter M."/>
            <person name="Kohler A."/>
            <person name="Ohm R.A."/>
            <person name="Kuo A."/>
            <person name="Krutzmann J."/>
            <person name="Morin E."/>
            <person name="Arend M."/>
            <person name="Barry K.W."/>
            <person name="Binder M."/>
            <person name="Choi C."/>
            <person name="Clum A."/>
            <person name="Copeland A."/>
            <person name="Grisel N."/>
            <person name="Haridas S."/>
            <person name="Kipfer T."/>
            <person name="LaButti K."/>
            <person name="Lindquist E."/>
            <person name="Lipzen A."/>
            <person name="Maire R."/>
            <person name="Meier B."/>
            <person name="Mihaltcheva S."/>
            <person name="Molinier V."/>
            <person name="Murat C."/>
            <person name="Poggeler S."/>
            <person name="Quandt C.A."/>
            <person name="Sperisen C."/>
            <person name="Tritt A."/>
            <person name="Tisserant E."/>
            <person name="Crous P.W."/>
            <person name="Henrissat B."/>
            <person name="Nehls U."/>
            <person name="Egli S."/>
            <person name="Spatafora J.W."/>
            <person name="Grigoriev I.V."/>
            <person name="Martin F.M."/>
        </authorList>
    </citation>
    <scope>NUCLEOTIDE SEQUENCE [LARGE SCALE GENOMIC DNA]</scope>
    <source>
        <strain evidence="2 3">CBS 207.34</strain>
    </source>
</reference>
<organism evidence="2 3">
    <name type="scientific">Glonium stellatum</name>
    <dbReference type="NCBI Taxonomy" id="574774"/>
    <lineage>
        <taxon>Eukaryota</taxon>
        <taxon>Fungi</taxon>
        <taxon>Dikarya</taxon>
        <taxon>Ascomycota</taxon>
        <taxon>Pezizomycotina</taxon>
        <taxon>Dothideomycetes</taxon>
        <taxon>Pleosporomycetidae</taxon>
        <taxon>Gloniales</taxon>
        <taxon>Gloniaceae</taxon>
        <taxon>Glonium</taxon>
    </lineage>
</organism>
<evidence type="ECO:0000313" key="2">
    <source>
        <dbReference type="EMBL" id="OCL14351.1"/>
    </source>
</evidence>
<accession>A0A8E2FCY5</accession>
<protein>
    <submittedName>
        <fullName evidence="2">Uncharacterized protein</fullName>
    </submittedName>
</protein>
<evidence type="ECO:0000256" key="1">
    <source>
        <dbReference type="SAM" id="MobiDB-lite"/>
    </source>
</evidence>
<dbReference type="EMBL" id="KV748584">
    <property type="protein sequence ID" value="OCL14351.1"/>
    <property type="molecule type" value="Genomic_DNA"/>
</dbReference>
<sequence length="267" mass="28072">MSPGSPDLAPDSSTAGESGYWDSSLRQAGEQPPLWGLGAAAVSGASPYPSQNPYSESVPIFYVPPADATQPEEWDSGSAHAASRSGCNTSSISLGASSVYSQPTNAPSTYTNPSSLDEYAGVSINDIPPLPPLFARDEWAAYQEALGRVEGAGARPHKAEQHVQDYGSAQNGARSNAGPRFQRTAIPAMRSPSQPNPFTQGRPRASGRSAAARRCPLSPLVPGSGPVREGEGDGYADVSPVYSDLGDVPDRSSTVTRWSGFYRRELD</sequence>
<name>A0A8E2FCY5_9PEZI</name>
<dbReference type="AlphaFoldDB" id="A0A8E2FCY5"/>
<feature type="region of interest" description="Disordered" evidence="1">
    <location>
        <begin position="1"/>
        <end position="32"/>
    </location>
</feature>